<reference evidence="2" key="2">
    <citation type="submission" date="2021-08" db="EMBL/GenBank/DDBJ databases">
        <authorList>
            <person name="Eriksson T."/>
        </authorList>
    </citation>
    <scope>NUCLEOTIDE SEQUENCE</scope>
    <source>
        <strain evidence="2">Stoneville</strain>
        <tissue evidence="2">Whole head</tissue>
    </source>
</reference>
<evidence type="ECO:0000313" key="2">
    <source>
        <dbReference type="EMBL" id="KAH0811371.1"/>
    </source>
</evidence>
<name>A0A8J6LFW9_TENMO</name>
<protein>
    <recommendedName>
        <fullName evidence="4">SIFamide</fullName>
    </recommendedName>
</protein>
<evidence type="ECO:0008006" key="4">
    <source>
        <dbReference type="Google" id="ProtNLM"/>
    </source>
</evidence>
<accession>A0A8J6LFW9</accession>
<dbReference type="AlphaFoldDB" id="A0A8J6LFW9"/>
<feature type="signal peptide" evidence="1">
    <location>
        <begin position="1"/>
        <end position="27"/>
    </location>
</feature>
<sequence>MQVGFAKFLTVCIVATFLASWLVMAEATYRKPPFNGSIFGKRGATNEYDSASKALSAMCEIASEACQTWFPTQEK</sequence>
<reference evidence="2" key="1">
    <citation type="journal article" date="2020" name="J Insects Food Feed">
        <title>The yellow mealworm (Tenebrio molitor) genome: a resource for the emerging insects as food and feed industry.</title>
        <authorList>
            <person name="Eriksson T."/>
            <person name="Andere A."/>
            <person name="Kelstrup H."/>
            <person name="Emery V."/>
            <person name="Picard C."/>
        </authorList>
    </citation>
    <scope>NUCLEOTIDE SEQUENCE</scope>
    <source>
        <strain evidence="2">Stoneville</strain>
        <tissue evidence="2">Whole head</tissue>
    </source>
</reference>
<dbReference type="OrthoDB" id="8190180at2759"/>
<comment type="caution">
    <text evidence="2">The sequence shown here is derived from an EMBL/GenBank/DDBJ whole genome shotgun (WGS) entry which is preliminary data.</text>
</comment>
<proteinExistence type="predicted"/>
<feature type="chain" id="PRO_5035145301" description="SIFamide" evidence="1">
    <location>
        <begin position="28"/>
        <end position="75"/>
    </location>
</feature>
<gene>
    <name evidence="2" type="ORF">GEV33_011425</name>
</gene>
<dbReference type="Proteomes" id="UP000719412">
    <property type="component" value="Unassembled WGS sequence"/>
</dbReference>
<organism evidence="2 3">
    <name type="scientific">Tenebrio molitor</name>
    <name type="common">Yellow mealworm beetle</name>
    <dbReference type="NCBI Taxonomy" id="7067"/>
    <lineage>
        <taxon>Eukaryota</taxon>
        <taxon>Metazoa</taxon>
        <taxon>Ecdysozoa</taxon>
        <taxon>Arthropoda</taxon>
        <taxon>Hexapoda</taxon>
        <taxon>Insecta</taxon>
        <taxon>Pterygota</taxon>
        <taxon>Neoptera</taxon>
        <taxon>Endopterygota</taxon>
        <taxon>Coleoptera</taxon>
        <taxon>Polyphaga</taxon>
        <taxon>Cucujiformia</taxon>
        <taxon>Tenebrionidae</taxon>
        <taxon>Tenebrio</taxon>
    </lineage>
</organism>
<dbReference type="EMBL" id="JABDTM020026851">
    <property type="protein sequence ID" value="KAH0811371.1"/>
    <property type="molecule type" value="Genomic_DNA"/>
</dbReference>
<evidence type="ECO:0000256" key="1">
    <source>
        <dbReference type="SAM" id="SignalP"/>
    </source>
</evidence>
<keyword evidence="1" id="KW-0732">Signal</keyword>
<keyword evidence="3" id="KW-1185">Reference proteome</keyword>
<evidence type="ECO:0000313" key="3">
    <source>
        <dbReference type="Proteomes" id="UP000719412"/>
    </source>
</evidence>